<protein>
    <submittedName>
        <fullName evidence="10">DNA-binding response regulator, OmpR family, contains REC and winged-helix (WHTH) domain</fullName>
    </submittedName>
</protein>
<dbReference type="GO" id="GO:0006355">
    <property type="term" value="P:regulation of DNA-templated transcription"/>
    <property type="evidence" value="ECO:0007669"/>
    <property type="project" value="InterPro"/>
</dbReference>
<feature type="domain" description="Response regulatory" evidence="8">
    <location>
        <begin position="2"/>
        <end position="116"/>
    </location>
</feature>
<gene>
    <name evidence="10" type="ORF">SAMN02745775_10859</name>
</gene>
<dbReference type="CDD" id="cd00383">
    <property type="entry name" value="trans_reg_C"/>
    <property type="match status" value="1"/>
</dbReference>
<dbReference type="PROSITE" id="PS50110">
    <property type="entry name" value="RESPONSE_REGULATORY"/>
    <property type="match status" value="1"/>
</dbReference>
<dbReference type="OrthoDB" id="9802426at2"/>
<dbReference type="STRING" id="1123062.SAMN02745775_10859"/>
<dbReference type="AlphaFoldDB" id="A0A1I4CPY5"/>
<evidence type="ECO:0000256" key="2">
    <source>
        <dbReference type="ARBA" id="ARBA00023012"/>
    </source>
</evidence>
<evidence type="ECO:0000313" key="11">
    <source>
        <dbReference type="Proteomes" id="UP000199473"/>
    </source>
</evidence>
<feature type="domain" description="OmpR/PhoB-type" evidence="9">
    <location>
        <begin position="126"/>
        <end position="221"/>
    </location>
</feature>
<keyword evidence="4 7" id="KW-0238">DNA-binding</keyword>
<dbReference type="PANTHER" id="PTHR48111">
    <property type="entry name" value="REGULATOR OF RPOS"/>
    <property type="match status" value="1"/>
</dbReference>
<accession>A0A1I4CPY5</accession>
<dbReference type="GO" id="GO:0000976">
    <property type="term" value="F:transcription cis-regulatory region binding"/>
    <property type="evidence" value="ECO:0007669"/>
    <property type="project" value="TreeGrafter"/>
</dbReference>
<keyword evidence="11" id="KW-1185">Reference proteome</keyword>
<dbReference type="Pfam" id="PF00486">
    <property type="entry name" value="Trans_reg_C"/>
    <property type="match status" value="1"/>
</dbReference>
<keyword evidence="2" id="KW-0902">Two-component regulatory system</keyword>
<dbReference type="RefSeq" id="WP_092961520.1">
    <property type="nucleotide sequence ID" value="NZ_FOSQ01000008.1"/>
</dbReference>
<evidence type="ECO:0000259" key="9">
    <source>
        <dbReference type="PROSITE" id="PS51755"/>
    </source>
</evidence>
<evidence type="ECO:0000256" key="1">
    <source>
        <dbReference type="ARBA" id="ARBA00022553"/>
    </source>
</evidence>
<evidence type="ECO:0000256" key="4">
    <source>
        <dbReference type="ARBA" id="ARBA00023125"/>
    </source>
</evidence>
<dbReference type="GO" id="GO:0000156">
    <property type="term" value="F:phosphorelay response regulator activity"/>
    <property type="evidence" value="ECO:0007669"/>
    <property type="project" value="TreeGrafter"/>
</dbReference>
<dbReference type="PROSITE" id="PS51755">
    <property type="entry name" value="OMPR_PHOB"/>
    <property type="match status" value="1"/>
</dbReference>
<feature type="modified residue" description="4-aspartylphosphate" evidence="6">
    <location>
        <position position="51"/>
    </location>
</feature>
<dbReference type="InterPro" id="IPR001867">
    <property type="entry name" value="OmpR/PhoB-type_DNA-bd"/>
</dbReference>
<dbReference type="GO" id="GO:0032993">
    <property type="term" value="C:protein-DNA complex"/>
    <property type="evidence" value="ECO:0007669"/>
    <property type="project" value="TreeGrafter"/>
</dbReference>
<dbReference type="InterPro" id="IPR036388">
    <property type="entry name" value="WH-like_DNA-bd_sf"/>
</dbReference>
<dbReference type="Pfam" id="PF00072">
    <property type="entry name" value="Response_reg"/>
    <property type="match status" value="1"/>
</dbReference>
<dbReference type="Gene3D" id="6.10.250.690">
    <property type="match status" value="1"/>
</dbReference>
<keyword evidence="1 6" id="KW-0597">Phosphoprotein</keyword>
<name>A0A1I4CPY5_9PROT</name>
<dbReference type="InterPro" id="IPR001789">
    <property type="entry name" value="Sig_transdc_resp-reg_receiver"/>
</dbReference>
<evidence type="ECO:0000256" key="7">
    <source>
        <dbReference type="PROSITE-ProRule" id="PRU01091"/>
    </source>
</evidence>
<dbReference type="Gene3D" id="3.40.50.2300">
    <property type="match status" value="1"/>
</dbReference>
<evidence type="ECO:0000256" key="6">
    <source>
        <dbReference type="PROSITE-ProRule" id="PRU00169"/>
    </source>
</evidence>
<dbReference type="InterPro" id="IPR011006">
    <property type="entry name" value="CheY-like_superfamily"/>
</dbReference>
<keyword evidence="3" id="KW-0805">Transcription regulation</keyword>
<dbReference type="Proteomes" id="UP000199473">
    <property type="component" value="Unassembled WGS sequence"/>
</dbReference>
<dbReference type="EMBL" id="FOSQ01000008">
    <property type="protein sequence ID" value="SFK82833.1"/>
    <property type="molecule type" value="Genomic_DNA"/>
</dbReference>
<dbReference type="PANTHER" id="PTHR48111:SF76">
    <property type="entry name" value="TWO-COMPONENT RESPONSE REGULATOR"/>
    <property type="match status" value="1"/>
</dbReference>
<dbReference type="FunFam" id="1.10.10.10:FF:000005">
    <property type="entry name" value="Two-component system response regulator"/>
    <property type="match status" value="1"/>
</dbReference>
<dbReference type="Gene3D" id="1.10.10.10">
    <property type="entry name" value="Winged helix-like DNA-binding domain superfamily/Winged helix DNA-binding domain"/>
    <property type="match status" value="1"/>
</dbReference>
<dbReference type="GO" id="GO:0005829">
    <property type="term" value="C:cytosol"/>
    <property type="evidence" value="ECO:0007669"/>
    <property type="project" value="TreeGrafter"/>
</dbReference>
<sequence length="224" mass="24351">MRILLVEDDAATAADIARALGGAGHLVSHVADGRQGLMEAIGGGFEVLVVDRMLPGLDGLGLIRALRAAGIATPALMLTARGSLNDRVEGLDAGADDYLPKPFALPELLARVHALGRRPAVMAPEATVLRVAELEMDLLRRTVTRAGQRIELQPREWRLLEYLMRHAGRVVTRSMLLEGVWDIHFDPRTSVVETHVSRLRAKLGEPDLIQTLRGAGYTIRPPDA</sequence>
<evidence type="ECO:0000256" key="3">
    <source>
        <dbReference type="ARBA" id="ARBA00023015"/>
    </source>
</evidence>
<proteinExistence type="predicted"/>
<feature type="DNA-binding region" description="OmpR/PhoB-type" evidence="7">
    <location>
        <begin position="126"/>
        <end position="221"/>
    </location>
</feature>
<evidence type="ECO:0000256" key="5">
    <source>
        <dbReference type="ARBA" id="ARBA00023163"/>
    </source>
</evidence>
<dbReference type="SMART" id="SM00862">
    <property type="entry name" value="Trans_reg_C"/>
    <property type="match status" value="1"/>
</dbReference>
<evidence type="ECO:0000259" key="8">
    <source>
        <dbReference type="PROSITE" id="PS50110"/>
    </source>
</evidence>
<dbReference type="InterPro" id="IPR039420">
    <property type="entry name" value="WalR-like"/>
</dbReference>
<organism evidence="10 11">
    <name type="scientific">Falsiroseomonas stagni DSM 19981</name>
    <dbReference type="NCBI Taxonomy" id="1123062"/>
    <lineage>
        <taxon>Bacteria</taxon>
        <taxon>Pseudomonadati</taxon>
        <taxon>Pseudomonadota</taxon>
        <taxon>Alphaproteobacteria</taxon>
        <taxon>Acetobacterales</taxon>
        <taxon>Roseomonadaceae</taxon>
        <taxon>Falsiroseomonas</taxon>
    </lineage>
</organism>
<reference evidence="10 11" key="1">
    <citation type="submission" date="2016-10" db="EMBL/GenBank/DDBJ databases">
        <authorList>
            <person name="de Groot N.N."/>
        </authorList>
    </citation>
    <scope>NUCLEOTIDE SEQUENCE [LARGE SCALE GENOMIC DNA]</scope>
    <source>
        <strain evidence="10 11">DSM 19981</strain>
    </source>
</reference>
<keyword evidence="5" id="KW-0804">Transcription</keyword>
<evidence type="ECO:0000313" key="10">
    <source>
        <dbReference type="EMBL" id="SFK82833.1"/>
    </source>
</evidence>
<dbReference type="SUPFAM" id="SSF52172">
    <property type="entry name" value="CheY-like"/>
    <property type="match status" value="1"/>
</dbReference>
<dbReference type="SMART" id="SM00448">
    <property type="entry name" value="REC"/>
    <property type="match status" value="1"/>
</dbReference>